<protein>
    <submittedName>
        <fullName evidence="1">Uncharacterized protein</fullName>
    </submittedName>
</protein>
<evidence type="ECO:0000313" key="2">
    <source>
        <dbReference type="Proteomes" id="UP000000305"/>
    </source>
</evidence>
<dbReference type="HOGENOM" id="CLU_2099326_0_0_1"/>
<dbReference type="AlphaFoldDB" id="E9HXN4"/>
<proteinExistence type="predicted"/>
<dbReference type="Proteomes" id="UP000000305">
    <property type="component" value="Unassembled WGS sequence"/>
</dbReference>
<organism evidence="1 2">
    <name type="scientific">Daphnia pulex</name>
    <name type="common">Water flea</name>
    <dbReference type="NCBI Taxonomy" id="6669"/>
    <lineage>
        <taxon>Eukaryota</taxon>
        <taxon>Metazoa</taxon>
        <taxon>Ecdysozoa</taxon>
        <taxon>Arthropoda</taxon>
        <taxon>Crustacea</taxon>
        <taxon>Branchiopoda</taxon>
        <taxon>Diplostraca</taxon>
        <taxon>Cladocera</taxon>
        <taxon>Anomopoda</taxon>
        <taxon>Daphniidae</taxon>
        <taxon>Daphnia</taxon>
    </lineage>
</organism>
<dbReference type="InParanoid" id="E9HXN4"/>
<dbReference type="KEGG" id="dpx:DAPPUDRAFT_268332"/>
<gene>
    <name evidence="1" type="ORF">DAPPUDRAFT_268332</name>
</gene>
<keyword evidence="2" id="KW-1185">Reference proteome</keyword>
<accession>E9HXN4</accession>
<name>E9HXN4_DAPPU</name>
<reference evidence="1 2" key="1">
    <citation type="journal article" date="2011" name="Science">
        <title>The ecoresponsive genome of Daphnia pulex.</title>
        <authorList>
            <person name="Colbourne J.K."/>
            <person name="Pfrender M.E."/>
            <person name="Gilbert D."/>
            <person name="Thomas W.K."/>
            <person name="Tucker A."/>
            <person name="Oakley T.H."/>
            <person name="Tokishita S."/>
            <person name="Aerts A."/>
            <person name="Arnold G.J."/>
            <person name="Basu M.K."/>
            <person name="Bauer D.J."/>
            <person name="Caceres C.E."/>
            <person name="Carmel L."/>
            <person name="Casola C."/>
            <person name="Choi J.H."/>
            <person name="Detter J.C."/>
            <person name="Dong Q."/>
            <person name="Dusheyko S."/>
            <person name="Eads B.D."/>
            <person name="Frohlich T."/>
            <person name="Geiler-Samerotte K.A."/>
            <person name="Gerlach D."/>
            <person name="Hatcher P."/>
            <person name="Jogdeo S."/>
            <person name="Krijgsveld J."/>
            <person name="Kriventseva E.V."/>
            <person name="Kultz D."/>
            <person name="Laforsch C."/>
            <person name="Lindquist E."/>
            <person name="Lopez J."/>
            <person name="Manak J.R."/>
            <person name="Muller J."/>
            <person name="Pangilinan J."/>
            <person name="Patwardhan R.P."/>
            <person name="Pitluck S."/>
            <person name="Pritham E.J."/>
            <person name="Rechtsteiner A."/>
            <person name="Rho M."/>
            <person name="Rogozin I.B."/>
            <person name="Sakarya O."/>
            <person name="Salamov A."/>
            <person name="Schaack S."/>
            <person name="Shapiro H."/>
            <person name="Shiga Y."/>
            <person name="Skalitzky C."/>
            <person name="Smith Z."/>
            <person name="Souvorov A."/>
            <person name="Sung W."/>
            <person name="Tang Z."/>
            <person name="Tsuchiya D."/>
            <person name="Tu H."/>
            <person name="Vos H."/>
            <person name="Wang M."/>
            <person name="Wolf Y.I."/>
            <person name="Yamagata H."/>
            <person name="Yamada T."/>
            <person name="Ye Y."/>
            <person name="Shaw J.R."/>
            <person name="Andrews J."/>
            <person name="Crease T.J."/>
            <person name="Tang H."/>
            <person name="Lucas S.M."/>
            <person name="Robertson H.M."/>
            <person name="Bork P."/>
            <person name="Koonin E.V."/>
            <person name="Zdobnov E.M."/>
            <person name="Grigoriev I.V."/>
            <person name="Lynch M."/>
            <person name="Boore J.L."/>
        </authorList>
    </citation>
    <scope>NUCLEOTIDE SEQUENCE [LARGE SCALE GENOMIC DNA]</scope>
</reference>
<dbReference type="EMBL" id="GL733055">
    <property type="protein sequence ID" value="EFX63497.1"/>
    <property type="molecule type" value="Genomic_DNA"/>
</dbReference>
<evidence type="ECO:0000313" key="1">
    <source>
        <dbReference type="EMBL" id="EFX63497.1"/>
    </source>
</evidence>
<sequence length="116" mass="13598">MASSNSHSVTQDGSHSISHLEFDEVMPSLNLGSSSQSFRWGRLRFSWKNWRINPHITPRINLLLHARHLGNRPRKPSLLSRIFHERMRILQNQMNSFIQHYGSFVKTFHPKINPTL</sequence>